<dbReference type="Pfam" id="PF12776">
    <property type="entry name" value="Myb_DNA-bind_3"/>
    <property type="match status" value="1"/>
</dbReference>
<dbReference type="EMBL" id="BKCP01004849">
    <property type="protein sequence ID" value="GER34176.1"/>
    <property type="molecule type" value="Genomic_DNA"/>
</dbReference>
<evidence type="ECO:0000256" key="6">
    <source>
        <dbReference type="SAM" id="MobiDB-lite"/>
    </source>
</evidence>
<evidence type="ECO:0000256" key="3">
    <source>
        <dbReference type="ARBA" id="ARBA00023125"/>
    </source>
</evidence>
<accession>A0A5A7PND2</accession>
<organism evidence="8 9">
    <name type="scientific">Striga asiatica</name>
    <name type="common">Asiatic witchweed</name>
    <name type="synonym">Buchnera asiatica</name>
    <dbReference type="NCBI Taxonomy" id="4170"/>
    <lineage>
        <taxon>Eukaryota</taxon>
        <taxon>Viridiplantae</taxon>
        <taxon>Streptophyta</taxon>
        <taxon>Embryophyta</taxon>
        <taxon>Tracheophyta</taxon>
        <taxon>Spermatophyta</taxon>
        <taxon>Magnoliopsida</taxon>
        <taxon>eudicotyledons</taxon>
        <taxon>Gunneridae</taxon>
        <taxon>Pentapetalae</taxon>
        <taxon>asterids</taxon>
        <taxon>lamiids</taxon>
        <taxon>Lamiales</taxon>
        <taxon>Orobanchaceae</taxon>
        <taxon>Buchnereae</taxon>
        <taxon>Striga</taxon>
    </lineage>
</organism>
<feature type="compositionally biased region" description="Low complexity" evidence="6">
    <location>
        <begin position="1"/>
        <end position="17"/>
    </location>
</feature>
<dbReference type="GO" id="GO:0005634">
    <property type="term" value="C:nucleus"/>
    <property type="evidence" value="ECO:0007669"/>
    <property type="project" value="UniProtKB-SubCell"/>
</dbReference>
<dbReference type="AlphaFoldDB" id="A0A5A7PND2"/>
<dbReference type="GO" id="GO:0003677">
    <property type="term" value="F:DNA binding"/>
    <property type="evidence" value="ECO:0007669"/>
    <property type="project" value="UniProtKB-KW"/>
</dbReference>
<dbReference type="OrthoDB" id="1746344at2759"/>
<gene>
    <name evidence="8" type="ORF">STAS_10363</name>
</gene>
<feature type="domain" description="Myb/SANT-like" evidence="7">
    <location>
        <begin position="22"/>
        <end position="117"/>
    </location>
</feature>
<comment type="subcellular location">
    <subcellularLocation>
        <location evidence="1">Nucleus</location>
    </subcellularLocation>
</comment>
<dbReference type="Gene3D" id="2.40.330.10">
    <property type="entry name" value="DNA-binding pseudobarrel domain"/>
    <property type="match status" value="2"/>
</dbReference>
<keyword evidence="2" id="KW-0805">Transcription regulation</keyword>
<name>A0A5A7PND2_STRAF</name>
<keyword evidence="9" id="KW-1185">Reference proteome</keyword>
<dbReference type="SUPFAM" id="SSF101936">
    <property type="entry name" value="DNA-binding pseudobarrel domain"/>
    <property type="match status" value="2"/>
</dbReference>
<dbReference type="PANTHER" id="PTHR46250">
    <property type="entry name" value="MYB/SANT-LIKE DNA-BINDING DOMAIN PROTEIN-RELATED"/>
    <property type="match status" value="1"/>
</dbReference>
<dbReference type="InterPro" id="IPR024752">
    <property type="entry name" value="Myb/SANT-like_dom"/>
</dbReference>
<protein>
    <submittedName>
        <fullName evidence="8">Retrotransposon protein</fullName>
    </submittedName>
</protein>
<dbReference type="InterPro" id="IPR015300">
    <property type="entry name" value="DNA-bd_pseudobarrel_sf"/>
</dbReference>
<evidence type="ECO:0000256" key="2">
    <source>
        <dbReference type="ARBA" id="ARBA00023015"/>
    </source>
</evidence>
<evidence type="ECO:0000313" key="8">
    <source>
        <dbReference type="EMBL" id="GER34176.1"/>
    </source>
</evidence>
<proteinExistence type="predicted"/>
<feature type="region of interest" description="Disordered" evidence="6">
    <location>
        <begin position="1"/>
        <end position="21"/>
    </location>
</feature>
<evidence type="ECO:0000256" key="1">
    <source>
        <dbReference type="ARBA" id="ARBA00004123"/>
    </source>
</evidence>
<dbReference type="PANTHER" id="PTHR46250:SF15">
    <property type="entry name" value="OS01G0523800 PROTEIN"/>
    <property type="match status" value="1"/>
</dbReference>
<dbReference type="Proteomes" id="UP000325081">
    <property type="component" value="Unassembled WGS sequence"/>
</dbReference>
<evidence type="ECO:0000259" key="7">
    <source>
        <dbReference type="Pfam" id="PF12776"/>
    </source>
</evidence>
<keyword evidence="3" id="KW-0238">DNA-binding</keyword>
<keyword evidence="4" id="KW-0804">Transcription</keyword>
<reference evidence="9" key="1">
    <citation type="journal article" date="2019" name="Curr. Biol.">
        <title>Genome Sequence of Striga asiatica Provides Insight into the Evolution of Plant Parasitism.</title>
        <authorList>
            <person name="Yoshida S."/>
            <person name="Kim S."/>
            <person name="Wafula E.K."/>
            <person name="Tanskanen J."/>
            <person name="Kim Y.M."/>
            <person name="Honaas L."/>
            <person name="Yang Z."/>
            <person name="Spallek T."/>
            <person name="Conn C.E."/>
            <person name="Ichihashi Y."/>
            <person name="Cheong K."/>
            <person name="Cui S."/>
            <person name="Der J.P."/>
            <person name="Gundlach H."/>
            <person name="Jiao Y."/>
            <person name="Hori C."/>
            <person name="Ishida J.K."/>
            <person name="Kasahara H."/>
            <person name="Kiba T."/>
            <person name="Kim M.S."/>
            <person name="Koo N."/>
            <person name="Laohavisit A."/>
            <person name="Lee Y.H."/>
            <person name="Lumba S."/>
            <person name="McCourt P."/>
            <person name="Mortimer J.C."/>
            <person name="Mutuku J.M."/>
            <person name="Nomura T."/>
            <person name="Sasaki-Sekimoto Y."/>
            <person name="Seto Y."/>
            <person name="Wang Y."/>
            <person name="Wakatake T."/>
            <person name="Sakakibara H."/>
            <person name="Demura T."/>
            <person name="Yamaguchi S."/>
            <person name="Yoneyama K."/>
            <person name="Manabe R.I."/>
            <person name="Nelson D.C."/>
            <person name="Schulman A.H."/>
            <person name="Timko M.P."/>
            <person name="dePamphilis C.W."/>
            <person name="Choi D."/>
            <person name="Shirasu K."/>
        </authorList>
    </citation>
    <scope>NUCLEOTIDE SEQUENCE [LARGE SCALE GENOMIC DNA]</scope>
    <source>
        <strain evidence="9">cv. UVA1</strain>
    </source>
</reference>
<evidence type="ECO:0000256" key="5">
    <source>
        <dbReference type="ARBA" id="ARBA00023242"/>
    </source>
</evidence>
<feature type="compositionally biased region" description="Low complexity" evidence="6">
    <location>
        <begin position="195"/>
        <end position="205"/>
    </location>
</feature>
<evidence type="ECO:0000313" key="9">
    <source>
        <dbReference type="Proteomes" id="UP000325081"/>
    </source>
</evidence>
<evidence type="ECO:0000256" key="4">
    <source>
        <dbReference type="ARBA" id="ARBA00023163"/>
    </source>
</evidence>
<comment type="caution">
    <text evidence="8">The sequence shown here is derived from an EMBL/GenBank/DDBJ whole genome shotgun (WGS) entry which is preliminary data.</text>
</comment>
<sequence>MDYSCTQESGRSSSSQTARRRTWSRREESALIDILKDMVIEGWKADNGFRQGYNFEIEKRLKLKIPDCTLQAEPHISSKIHVWMKNYRSVALIKGTSGFGWSELTKTFSCDDKVWTQWVKVDPNAKTLRNKSFPYINDWAEIFGKDRATGENSQSFQDAANDVPEHVMQDQQESDNEDVPSHQNPSDGSPGLRMGSTSGTESGSGNRAGKRVNGSKRKGDSPFEERFLDIMQSFSENTKESLNGIACRLGFEHEAEKKRNVVFDSLSNMHFLSKEDKMIVTMRLCKNQQELSMFFSLSMKDKAIIGMDNMDVDGDGPHFFKAVQFRTLHTMAFPPATHHHYRGVVLPQRCRIETIEGRKYEATLDMVNNCPTLTDGWRDFILTEDITTNYFLVFRPRTIFDFEVLVMEPNVCERLPHYTFSLEIKPTHVERARLPIPMQFWRDNIEGKYLNYNSAILKFGDIWYDVDIIHGHGKKLLQNGRARQFIDNNDIVVGEVCTFFLLPHDEVIKFKVKM</sequence>
<keyword evidence="5" id="KW-0539">Nucleus</keyword>
<feature type="region of interest" description="Disordered" evidence="6">
    <location>
        <begin position="166"/>
        <end position="221"/>
    </location>
</feature>